<sequence>MAVIQLKTENWALPEYEQLWWSPEDKSVLPQRRKTQEEKVVPGPTQRRVKGWRSCGPACAALCRRRDPFGTN</sequence>
<accession>A0AAV7PW54</accession>
<name>A0AAV7PW54_PLEWA</name>
<gene>
    <name evidence="1" type="ORF">NDU88_008280</name>
</gene>
<keyword evidence="2" id="KW-1185">Reference proteome</keyword>
<evidence type="ECO:0000313" key="2">
    <source>
        <dbReference type="Proteomes" id="UP001066276"/>
    </source>
</evidence>
<dbReference type="EMBL" id="JANPWB010000011">
    <property type="protein sequence ID" value="KAJ1129920.1"/>
    <property type="molecule type" value="Genomic_DNA"/>
</dbReference>
<protein>
    <submittedName>
        <fullName evidence="1">Uncharacterized protein</fullName>
    </submittedName>
</protein>
<dbReference type="AlphaFoldDB" id="A0AAV7PW54"/>
<proteinExistence type="predicted"/>
<reference evidence="1" key="1">
    <citation type="journal article" date="2022" name="bioRxiv">
        <title>Sequencing and chromosome-scale assembly of the giantPleurodeles waltlgenome.</title>
        <authorList>
            <person name="Brown T."/>
            <person name="Elewa A."/>
            <person name="Iarovenko S."/>
            <person name="Subramanian E."/>
            <person name="Araus A.J."/>
            <person name="Petzold A."/>
            <person name="Susuki M."/>
            <person name="Suzuki K.-i.T."/>
            <person name="Hayashi T."/>
            <person name="Toyoda A."/>
            <person name="Oliveira C."/>
            <person name="Osipova E."/>
            <person name="Leigh N.D."/>
            <person name="Simon A."/>
            <person name="Yun M.H."/>
        </authorList>
    </citation>
    <scope>NUCLEOTIDE SEQUENCE</scope>
    <source>
        <strain evidence="1">20211129_DDA</strain>
        <tissue evidence="1">Liver</tissue>
    </source>
</reference>
<comment type="caution">
    <text evidence="1">The sequence shown here is derived from an EMBL/GenBank/DDBJ whole genome shotgun (WGS) entry which is preliminary data.</text>
</comment>
<dbReference type="Proteomes" id="UP001066276">
    <property type="component" value="Chromosome 7"/>
</dbReference>
<evidence type="ECO:0000313" key="1">
    <source>
        <dbReference type="EMBL" id="KAJ1129920.1"/>
    </source>
</evidence>
<organism evidence="1 2">
    <name type="scientific">Pleurodeles waltl</name>
    <name type="common">Iberian ribbed newt</name>
    <dbReference type="NCBI Taxonomy" id="8319"/>
    <lineage>
        <taxon>Eukaryota</taxon>
        <taxon>Metazoa</taxon>
        <taxon>Chordata</taxon>
        <taxon>Craniata</taxon>
        <taxon>Vertebrata</taxon>
        <taxon>Euteleostomi</taxon>
        <taxon>Amphibia</taxon>
        <taxon>Batrachia</taxon>
        <taxon>Caudata</taxon>
        <taxon>Salamandroidea</taxon>
        <taxon>Salamandridae</taxon>
        <taxon>Pleurodelinae</taxon>
        <taxon>Pleurodeles</taxon>
    </lineage>
</organism>